<dbReference type="PROSITE" id="PS50026">
    <property type="entry name" value="EGF_3"/>
    <property type="match status" value="1"/>
</dbReference>
<dbReference type="AlphaFoldDB" id="A0A8H5CEG9"/>
<evidence type="ECO:0000313" key="7">
    <source>
        <dbReference type="EMBL" id="KAF5340235.1"/>
    </source>
</evidence>
<dbReference type="PROSITE" id="PS00022">
    <property type="entry name" value="EGF_1"/>
    <property type="match status" value="1"/>
</dbReference>
<dbReference type="CDD" id="cd00064">
    <property type="entry name" value="FU"/>
    <property type="match status" value="5"/>
</dbReference>
<feature type="chain" id="PRO_5034076469" description="EGF-like domain-containing protein" evidence="5">
    <location>
        <begin position="19"/>
        <end position="901"/>
    </location>
</feature>
<keyword evidence="4" id="KW-0472">Membrane</keyword>
<keyword evidence="1 2" id="KW-0245">EGF-like domain</keyword>
<reference evidence="7 8" key="1">
    <citation type="journal article" date="2020" name="ISME J.">
        <title>Uncovering the hidden diversity of litter-decomposition mechanisms in mushroom-forming fungi.</title>
        <authorList>
            <person name="Floudas D."/>
            <person name="Bentzer J."/>
            <person name="Ahren D."/>
            <person name="Johansson T."/>
            <person name="Persson P."/>
            <person name="Tunlid A."/>
        </authorList>
    </citation>
    <scope>NUCLEOTIDE SEQUENCE [LARGE SCALE GENOMIC DNA]</scope>
    <source>
        <strain evidence="7 8">CBS 175.51</strain>
    </source>
</reference>
<feature type="region of interest" description="Disordered" evidence="3">
    <location>
        <begin position="803"/>
        <end position="822"/>
    </location>
</feature>
<dbReference type="PANTHER" id="PTHR15332:SF175">
    <property type="entry name" value="PROPROTEIN CONVERTASE SUBTILISIN_KEXIN TYPE 5-LIKE"/>
    <property type="match status" value="1"/>
</dbReference>
<dbReference type="SMART" id="SM00261">
    <property type="entry name" value="FU"/>
    <property type="match status" value="7"/>
</dbReference>
<keyword evidence="5" id="KW-0732">Signal</keyword>
<evidence type="ECO:0000256" key="3">
    <source>
        <dbReference type="SAM" id="MobiDB-lite"/>
    </source>
</evidence>
<evidence type="ECO:0000313" key="8">
    <source>
        <dbReference type="Proteomes" id="UP000541558"/>
    </source>
</evidence>
<feature type="compositionally biased region" description="Polar residues" evidence="3">
    <location>
        <begin position="845"/>
        <end position="871"/>
    </location>
</feature>
<feature type="disulfide bond" evidence="2">
    <location>
        <begin position="203"/>
        <end position="212"/>
    </location>
</feature>
<protein>
    <recommendedName>
        <fullName evidence="6">EGF-like domain-containing protein</fullName>
    </recommendedName>
</protein>
<dbReference type="CDD" id="cd00055">
    <property type="entry name" value="EGF_Lam"/>
    <property type="match status" value="1"/>
</dbReference>
<dbReference type="SUPFAM" id="SSF57184">
    <property type="entry name" value="Growth factor receptor domain"/>
    <property type="match status" value="3"/>
</dbReference>
<feature type="disulfide bond" evidence="2">
    <location>
        <begin position="185"/>
        <end position="195"/>
    </location>
</feature>
<keyword evidence="2" id="KW-1015">Disulfide bond</keyword>
<keyword evidence="4" id="KW-0812">Transmembrane</keyword>
<feature type="region of interest" description="Disordered" evidence="3">
    <location>
        <begin position="836"/>
        <end position="901"/>
    </location>
</feature>
<dbReference type="Proteomes" id="UP000541558">
    <property type="component" value="Unassembled WGS sequence"/>
</dbReference>
<feature type="domain" description="EGF-like" evidence="6">
    <location>
        <begin position="181"/>
        <end position="213"/>
    </location>
</feature>
<dbReference type="EMBL" id="JAACJK010000004">
    <property type="protein sequence ID" value="KAF5340235.1"/>
    <property type="molecule type" value="Genomic_DNA"/>
</dbReference>
<accession>A0A8H5CEG9</accession>
<evidence type="ECO:0000259" key="6">
    <source>
        <dbReference type="PROSITE" id="PS50026"/>
    </source>
</evidence>
<dbReference type="PROSITE" id="PS01248">
    <property type="entry name" value="EGF_LAM_1"/>
    <property type="match status" value="1"/>
</dbReference>
<evidence type="ECO:0000256" key="1">
    <source>
        <dbReference type="ARBA" id="ARBA00022536"/>
    </source>
</evidence>
<dbReference type="Pfam" id="PF23106">
    <property type="entry name" value="EGF_Teneurin"/>
    <property type="match status" value="1"/>
</dbReference>
<feature type="transmembrane region" description="Helical" evidence="4">
    <location>
        <begin position="649"/>
        <end position="670"/>
    </location>
</feature>
<comment type="caution">
    <text evidence="2">Lacks conserved residue(s) required for the propagation of feature annotation.</text>
</comment>
<feature type="signal peptide" evidence="5">
    <location>
        <begin position="1"/>
        <end position="18"/>
    </location>
</feature>
<dbReference type="Gene3D" id="2.10.220.10">
    <property type="entry name" value="Hormone Receptor, Insulin-like Growth Factor Receptor 1, Chain A, domain 2"/>
    <property type="match status" value="4"/>
</dbReference>
<name>A0A8H5CEG9_9AGAR</name>
<comment type="caution">
    <text evidence="7">The sequence shown here is derived from an EMBL/GenBank/DDBJ whole genome shotgun (WGS) entry which is preliminary data.</text>
</comment>
<dbReference type="InterPro" id="IPR009030">
    <property type="entry name" value="Growth_fac_rcpt_cys_sf"/>
</dbReference>
<dbReference type="InterPro" id="IPR000742">
    <property type="entry name" value="EGF"/>
</dbReference>
<dbReference type="InterPro" id="IPR002049">
    <property type="entry name" value="LE_dom"/>
</dbReference>
<sequence length="901" mass="93900">MFATRLFPVLLAPILAYSQTTTSFIVCVPGQCLQGTSNVTIGARLNTPTGAMPVHLLPGQYTDQTSPQYLHDVLTNPSVSIAASVGFVNSTKLPLNLQLQNGFSIYEGPLYSSQAAFTGLPEAPVVNASVPLNAKALAISNNLVATITAGSNKRITLWEPVPDISQLPASVAGALSLNNLESVACSPACSNAGRCTVAGKCLCAAGFAGASCEQCQPGFFGPKCQPCPSNCDTCDQGISGTGRCLKPTIPNKPSTCNCVNGVCGANGQCECTTGFETGADGVACGKCASGFFRSSTGDCKVCGLGCNQCEDTTGTCTSCRPGFTQDGSDKSICNAPAQVRSNGQVCPAGSFGNGADCGVCNSACDACTGPSANDCSSCARGTIFLNGVCVTPNSDGVCEGSNRIADNVKKVCDSCGAKCTSCRIPNFSQASIISARQCTGCIAGFFLNNGECVETCPDGTFVGSDLKTCQACDSSCRTCSDSATSCLTCANNQLAASGRCVATCPAGTFQSSSASSCTTCHPDCASCSGGEFNQCTACPADRPVLLNGRCLPTCTKTQFFDAASGTCLACDSSCSSCFGPGPANCAACSSATQVLRQGSCVAANCAGSANVIPGLGVCLSELVVVASSGEQPIAGIDTPTKKSKGKLEWWQILLMALGCAFILLVIIWLLRRRQKKKRAEKTRMFGEGVKKSGGWRWRLVRFGEKVFGHKRSVRADYEGGLGGGVPSRIQGTGKKIVVVPYGEEGRPYSLRLNELREAEEARGNMLISAPMKLMNLKGERERGSLIISPPMRNVGLRERDDLVDLGGSEPRKAPKPPRPITEISMFPSSSPAGYYMNPPAARPPSGSSQMSADSLYSQMTGLPSKAPSTRQPVKRELVSKFSMDTLGVPQEHKRSRNPFRK</sequence>
<keyword evidence="8" id="KW-1185">Reference proteome</keyword>
<evidence type="ECO:0000256" key="2">
    <source>
        <dbReference type="PROSITE-ProRule" id="PRU00076"/>
    </source>
</evidence>
<dbReference type="Gene3D" id="2.10.25.10">
    <property type="entry name" value="Laminin"/>
    <property type="match status" value="1"/>
</dbReference>
<keyword evidence="4" id="KW-1133">Transmembrane helix</keyword>
<dbReference type="PANTHER" id="PTHR15332">
    <property type="entry name" value="PROPROTEIN CONVERTASE SUBTILISIN_KEXIN TYPE 5-LIKE"/>
    <property type="match status" value="1"/>
</dbReference>
<gene>
    <name evidence="7" type="ORF">D9611_007936</name>
</gene>
<evidence type="ECO:0000256" key="4">
    <source>
        <dbReference type="SAM" id="Phobius"/>
    </source>
</evidence>
<dbReference type="SMART" id="SM00181">
    <property type="entry name" value="EGF"/>
    <property type="match status" value="5"/>
</dbReference>
<evidence type="ECO:0000256" key="5">
    <source>
        <dbReference type="SAM" id="SignalP"/>
    </source>
</evidence>
<proteinExistence type="predicted"/>
<dbReference type="InterPro" id="IPR006212">
    <property type="entry name" value="Furin_repeat"/>
</dbReference>
<dbReference type="OrthoDB" id="18487at2759"/>
<organism evidence="7 8">
    <name type="scientific">Ephemerocybe angulata</name>
    <dbReference type="NCBI Taxonomy" id="980116"/>
    <lineage>
        <taxon>Eukaryota</taxon>
        <taxon>Fungi</taxon>
        <taxon>Dikarya</taxon>
        <taxon>Basidiomycota</taxon>
        <taxon>Agaricomycotina</taxon>
        <taxon>Agaricomycetes</taxon>
        <taxon>Agaricomycetidae</taxon>
        <taxon>Agaricales</taxon>
        <taxon>Agaricineae</taxon>
        <taxon>Psathyrellaceae</taxon>
        <taxon>Ephemerocybe</taxon>
    </lineage>
</organism>